<dbReference type="AlphaFoldDB" id="A0AA38WYX3"/>
<feature type="region of interest" description="Disordered" evidence="1">
    <location>
        <begin position="15"/>
        <end position="34"/>
    </location>
</feature>
<feature type="region of interest" description="Disordered" evidence="1">
    <location>
        <begin position="55"/>
        <end position="74"/>
    </location>
</feature>
<feature type="compositionally biased region" description="Polar residues" evidence="1">
    <location>
        <begin position="61"/>
        <end position="72"/>
    </location>
</feature>
<accession>A0AA38WYX3</accession>
<proteinExistence type="predicted"/>
<protein>
    <submittedName>
        <fullName evidence="2">Uncharacterized protein</fullName>
    </submittedName>
</protein>
<sequence>MANGIAVSLTELVKSGEEQAKEDERIAKEAEAEAERAIEEERLAREAEEQLQAQRVEHENASTQYKQTQTKSCPGCSAPIEKNGGCDHITCTPVAAEPANDAPVDGDGGGEIEP</sequence>
<comment type="caution">
    <text evidence="2">The sequence shown here is derived from an EMBL/GenBank/DDBJ whole genome shotgun (WGS) entry which is preliminary data.</text>
</comment>
<evidence type="ECO:0000256" key="1">
    <source>
        <dbReference type="SAM" id="MobiDB-lite"/>
    </source>
</evidence>
<gene>
    <name evidence="2" type="ORF">H2200_011890</name>
</gene>
<dbReference type="Gene3D" id="1.20.120.1750">
    <property type="match status" value="1"/>
</dbReference>
<name>A0AA38WYX3_9EURO</name>
<organism evidence="2 3">
    <name type="scientific">Cladophialophora chaetospira</name>
    <dbReference type="NCBI Taxonomy" id="386627"/>
    <lineage>
        <taxon>Eukaryota</taxon>
        <taxon>Fungi</taxon>
        <taxon>Dikarya</taxon>
        <taxon>Ascomycota</taxon>
        <taxon>Pezizomycotina</taxon>
        <taxon>Eurotiomycetes</taxon>
        <taxon>Chaetothyriomycetidae</taxon>
        <taxon>Chaetothyriales</taxon>
        <taxon>Herpotrichiellaceae</taxon>
        <taxon>Cladophialophora</taxon>
    </lineage>
</organism>
<dbReference type="EMBL" id="JAPDRK010000021">
    <property type="protein sequence ID" value="KAJ9603704.1"/>
    <property type="molecule type" value="Genomic_DNA"/>
</dbReference>
<keyword evidence="3" id="KW-1185">Reference proteome</keyword>
<reference evidence="2" key="1">
    <citation type="submission" date="2022-10" db="EMBL/GenBank/DDBJ databases">
        <title>Culturing micro-colonial fungi from biological soil crusts in the Mojave desert and describing Neophaeococcomyces mojavensis, and introducing the new genera and species Taxawa tesnikishii.</title>
        <authorList>
            <person name="Kurbessoian T."/>
            <person name="Stajich J.E."/>
        </authorList>
    </citation>
    <scope>NUCLEOTIDE SEQUENCE</scope>
    <source>
        <strain evidence="2">TK_41</strain>
    </source>
</reference>
<dbReference type="SUPFAM" id="SSF57850">
    <property type="entry name" value="RING/U-box"/>
    <property type="match status" value="1"/>
</dbReference>
<evidence type="ECO:0000313" key="3">
    <source>
        <dbReference type="Proteomes" id="UP001172673"/>
    </source>
</evidence>
<dbReference type="Proteomes" id="UP001172673">
    <property type="component" value="Unassembled WGS sequence"/>
</dbReference>
<evidence type="ECO:0000313" key="2">
    <source>
        <dbReference type="EMBL" id="KAJ9603704.1"/>
    </source>
</evidence>